<evidence type="ECO:0000313" key="7">
    <source>
        <dbReference type="Proteomes" id="UP000813824"/>
    </source>
</evidence>
<organism evidence="6 7">
    <name type="scientific">Cristinia sonorae</name>
    <dbReference type="NCBI Taxonomy" id="1940300"/>
    <lineage>
        <taxon>Eukaryota</taxon>
        <taxon>Fungi</taxon>
        <taxon>Dikarya</taxon>
        <taxon>Basidiomycota</taxon>
        <taxon>Agaricomycotina</taxon>
        <taxon>Agaricomycetes</taxon>
        <taxon>Agaricomycetidae</taxon>
        <taxon>Agaricales</taxon>
        <taxon>Pleurotineae</taxon>
        <taxon>Stephanosporaceae</taxon>
        <taxon>Cristinia</taxon>
    </lineage>
</organism>
<dbReference type="PANTHER" id="PTHR14577">
    <property type="entry name" value="NUCLEOLAR PROTEIN 12"/>
    <property type="match status" value="1"/>
</dbReference>
<evidence type="ECO:0000313" key="6">
    <source>
        <dbReference type="EMBL" id="KAH8078048.1"/>
    </source>
</evidence>
<keyword evidence="4" id="KW-0539">Nucleus</keyword>
<comment type="subcellular location">
    <subcellularLocation>
        <location evidence="1">Nucleus</location>
        <location evidence="1">Nucleolus</location>
    </subcellularLocation>
</comment>
<sequence length="241" mass="27564">MSSNFAALTKSHKIIASKKRARREQVKEVTFDEDARRDFLTGFHKRKVQKKEEAKKKAQEREKQERLEARREQRRMLAERAAENAEQVEKAYRQAITGEDSADEDSGTVFTSGAEDKGHSLVDEEYEDEEHLATVTVVEDFEPETLIYGPGPSSPHVPHEQSQPPPRRIEPEKRKPKLTSKLATGTKRMHAKTATRAKDIKYQTKSERKTERNKQRGRKLEKAALAGGKASRKRSSGRSKR</sequence>
<feature type="compositionally biased region" description="Basic residues" evidence="5">
    <location>
        <begin position="230"/>
        <end position="241"/>
    </location>
</feature>
<evidence type="ECO:0000256" key="2">
    <source>
        <dbReference type="ARBA" id="ARBA00007175"/>
    </source>
</evidence>
<feature type="compositionally biased region" description="Basic and acidic residues" evidence="5">
    <location>
        <begin position="196"/>
        <end position="222"/>
    </location>
</feature>
<dbReference type="GO" id="GO:0019843">
    <property type="term" value="F:rRNA binding"/>
    <property type="evidence" value="ECO:0007669"/>
    <property type="project" value="TreeGrafter"/>
</dbReference>
<dbReference type="GO" id="GO:0005730">
    <property type="term" value="C:nucleolus"/>
    <property type="evidence" value="ECO:0007669"/>
    <property type="project" value="UniProtKB-SubCell"/>
</dbReference>
<dbReference type="OrthoDB" id="551633at2759"/>
<dbReference type="Pfam" id="PF09805">
    <property type="entry name" value="Nop25"/>
    <property type="match status" value="1"/>
</dbReference>
<dbReference type="PANTHER" id="PTHR14577:SF0">
    <property type="entry name" value="NUCLEOLAR PROTEIN 12"/>
    <property type="match status" value="1"/>
</dbReference>
<evidence type="ECO:0000256" key="4">
    <source>
        <dbReference type="ARBA" id="ARBA00023242"/>
    </source>
</evidence>
<dbReference type="EMBL" id="JAEVFJ010000060">
    <property type="protein sequence ID" value="KAH8078048.1"/>
    <property type="molecule type" value="Genomic_DNA"/>
</dbReference>
<gene>
    <name evidence="6" type="ORF">BXZ70DRAFT_1012791</name>
</gene>
<feature type="region of interest" description="Disordered" evidence="5">
    <location>
        <begin position="48"/>
        <end position="241"/>
    </location>
</feature>
<comment type="similarity">
    <text evidence="2">Belongs to the RRP17 family.</text>
</comment>
<protein>
    <submittedName>
        <fullName evidence="6">Nucleolar protein 12-domain-containing protein</fullName>
    </submittedName>
</protein>
<feature type="compositionally biased region" description="Basic and acidic residues" evidence="5">
    <location>
        <begin position="50"/>
        <end position="92"/>
    </location>
</feature>
<proteinExistence type="inferred from homology"/>
<evidence type="ECO:0000256" key="1">
    <source>
        <dbReference type="ARBA" id="ARBA00004604"/>
    </source>
</evidence>
<evidence type="ECO:0000256" key="5">
    <source>
        <dbReference type="SAM" id="MobiDB-lite"/>
    </source>
</evidence>
<dbReference type="InterPro" id="IPR019186">
    <property type="entry name" value="Nucleolar_protein_12"/>
</dbReference>
<name>A0A8K0UFT2_9AGAR</name>
<reference evidence="6" key="1">
    <citation type="journal article" date="2021" name="New Phytol.">
        <title>Evolutionary innovations through gain and loss of genes in the ectomycorrhizal Boletales.</title>
        <authorList>
            <person name="Wu G."/>
            <person name="Miyauchi S."/>
            <person name="Morin E."/>
            <person name="Kuo A."/>
            <person name="Drula E."/>
            <person name="Varga T."/>
            <person name="Kohler A."/>
            <person name="Feng B."/>
            <person name="Cao Y."/>
            <person name="Lipzen A."/>
            <person name="Daum C."/>
            <person name="Hundley H."/>
            <person name="Pangilinan J."/>
            <person name="Johnson J."/>
            <person name="Barry K."/>
            <person name="LaButti K."/>
            <person name="Ng V."/>
            <person name="Ahrendt S."/>
            <person name="Min B."/>
            <person name="Choi I.G."/>
            <person name="Park H."/>
            <person name="Plett J.M."/>
            <person name="Magnuson J."/>
            <person name="Spatafora J.W."/>
            <person name="Nagy L.G."/>
            <person name="Henrissat B."/>
            <person name="Grigoriev I.V."/>
            <person name="Yang Z.L."/>
            <person name="Xu J."/>
            <person name="Martin F.M."/>
        </authorList>
    </citation>
    <scope>NUCLEOTIDE SEQUENCE</scope>
    <source>
        <strain evidence="6">KKN 215</strain>
    </source>
</reference>
<keyword evidence="3" id="KW-0175">Coiled coil</keyword>
<comment type="caution">
    <text evidence="6">The sequence shown here is derived from an EMBL/GenBank/DDBJ whole genome shotgun (WGS) entry which is preliminary data.</text>
</comment>
<keyword evidence="7" id="KW-1185">Reference proteome</keyword>
<accession>A0A8K0UFT2</accession>
<dbReference type="AlphaFoldDB" id="A0A8K0UFT2"/>
<evidence type="ECO:0000256" key="3">
    <source>
        <dbReference type="ARBA" id="ARBA00023054"/>
    </source>
</evidence>
<dbReference type="Proteomes" id="UP000813824">
    <property type="component" value="Unassembled WGS sequence"/>
</dbReference>